<dbReference type="PANTHER" id="PTHR35391:SF7">
    <property type="entry name" value="C2H2-TYPE DOMAIN-CONTAINING PROTEIN"/>
    <property type="match status" value="1"/>
</dbReference>
<sequence length="691" mass="77624">MELEWAENRLAEFSLWTAMTGTFAPERASLDARLAMELETKNLVTGILVLLLACLHKCQTCALRAEDDEAEWSKSEEDPHQKQGFAQDIPRSFSPWSDDSSSNPDPESGPGSDNDQVQERKNVTFLSGVKTEVEQIIDRLTRVAIAIRKSGTSSRIHKADNIFNPQRHQKLRDHLNIVVLAKGSEEGRTEYAVDAQFLTPVQERLIIANLRRRNRHKVKGKRQDKRLESKTLKDIAQTVAKTNITTTTAKIVYPRPPRAKEGLRFFQCPCCAQTLPDIYRQNTLWKKHLMADICPYVCIIEDCPKPDRLYVTRNEWAKHVEKEHQQCWHCPPCTFPGKPPLVFPSVDGLLDHLRQDHSDTISERQHSTLVVDAARPVPPGISNCPLCDSTGPADSPELTDHIAEHIHAFALWSLPWAKDSIQGESSEENDEHKDVGDAYFDDGNYFDQGSRDQSRQDNSNLSDRDSLVSLPTNSSSRDEVNSTSSKPRAPETPQRAPPKFHDEDWPNSVDDNSTLLIQIFDQNEPEKSDQELIGLLGSVSIRLGDVMIDFGPDADAFVTTHDLNPPADNTKINGKLTLKLSAPGNKVTTHGSDQVAPPSSDGEAGSKTSEENRDADELPPGWEKRWSSEGHCYFLNHNTRTTTWLDPRRHLKEIASGGKLPDGWESRFTSDGHIYYANLNTQTTTWLDPSL</sequence>
<feature type="compositionally biased region" description="Low complexity" evidence="1">
    <location>
        <begin position="92"/>
        <end position="113"/>
    </location>
</feature>
<feature type="domain" description="WW" evidence="2">
    <location>
        <begin position="616"/>
        <end position="649"/>
    </location>
</feature>
<feature type="compositionally biased region" description="Basic and acidic residues" evidence="1">
    <location>
        <begin position="72"/>
        <end position="81"/>
    </location>
</feature>
<keyword evidence="4" id="KW-1185">Reference proteome</keyword>
<dbReference type="SUPFAM" id="SSF51045">
    <property type="entry name" value="WW domain"/>
    <property type="match status" value="2"/>
</dbReference>
<dbReference type="SMART" id="SM00456">
    <property type="entry name" value="WW"/>
    <property type="match status" value="2"/>
</dbReference>
<dbReference type="PROSITE" id="PS01159">
    <property type="entry name" value="WW_DOMAIN_1"/>
    <property type="match status" value="2"/>
</dbReference>
<organism evidence="3 4">
    <name type="scientific">Cylindrodendrum hubeiense</name>
    <dbReference type="NCBI Taxonomy" id="595255"/>
    <lineage>
        <taxon>Eukaryota</taxon>
        <taxon>Fungi</taxon>
        <taxon>Dikarya</taxon>
        <taxon>Ascomycota</taxon>
        <taxon>Pezizomycotina</taxon>
        <taxon>Sordariomycetes</taxon>
        <taxon>Hypocreomycetidae</taxon>
        <taxon>Hypocreales</taxon>
        <taxon>Nectriaceae</taxon>
        <taxon>Cylindrodendrum</taxon>
    </lineage>
</organism>
<dbReference type="EMBL" id="JAANBB010000386">
    <property type="protein sequence ID" value="KAF7543166.1"/>
    <property type="molecule type" value="Genomic_DNA"/>
</dbReference>
<dbReference type="Gene3D" id="2.20.70.10">
    <property type="match status" value="2"/>
</dbReference>
<protein>
    <recommendedName>
        <fullName evidence="2">WW domain-containing protein</fullName>
    </recommendedName>
</protein>
<dbReference type="PANTHER" id="PTHR35391">
    <property type="entry name" value="C2H2-TYPE DOMAIN-CONTAINING PROTEIN-RELATED"/>
    <property type="match status" value="1"/>
</dbReference>
<feature type="region of interest" description="Disordered" evidence="1">
    <location>
        <begin position="422"/>
        <end position="508"/>
    </location>
</feature>
<dbReference type="Proteomes" id="UP000722485">
    <property type="component" value="Unassembled WGS sequence"/>
</dbReference>
<gene>
    <name evidence="3" type="ORF">G7Z17_g10964</name>
</gene>
<dbReference type="CDD" id="cd00201">
    <property type="entry name" value="WW"/>
    <property type="match status" value="2"/>
</dbReference>
<accession>A0A9P5H1P9</accession>
<feature type="compositionally biased region" description="Basic and acidic residues" evidence="1">
    <location>
        <begin position="608"/>
        <end position="622"/>
    </location>
</feature>
<evidence type="ECO:0000256" key="1">
    <source>
        <dbReference type="SAM" id="MobiDB-lite"/>
    </source>
</evidence>
<dbReference type="PROSITE" id="PS50020">
    <property type="entry name" value="WW_DOMAIN_2"/>
    <property type="match status" value="2"/>
</dbReference>
<feature type="region of interest" description="Disordered" evidence="1">
    <location>
        <begin position="72"/>
        <end position="119"/>
    </location>
</feature>
<evidence type="ECO:0000313" key="4">
    <source>
        <dbReference type="Proteomes" id="UP000722485"/>
    </source>
</evidence>
<name>A0A9P5H1P9_9HYPO</name>
<dbReference type="OrthoDB" id="20872at2759"/>
<dbReference type="SMART" id="SM00355">
    <property type="entry name" value="ZnF_C2H2"/>
    <property type="match status" value="3"/>
</dbReference>
<evidence type="ECO:0000259" key="2">
    <source>
        <dbReference type="PROSITE" id="PS50020"/>
    </source>
</evidence>
<proteinExistence type="predicted"/>
<dbReference type="AlphaFoldDB" id="A0A9P5H1P9"/>
<dbReference type="InterPro" id="IPR036020">
    <property type="entry name" value="WW_dom_sf"/>
</dbReference>
<dbReference type="InterPro" id="IPR001202">
    <property type="entry name" value="WW_dom"/>
</dbReference>
<feature type="compositionally biased region" description="Polar residues" evidence="1">
    <location>
        <begin position="469"/>
        <end position="486"/>
    </location>
</feature>
<dbReference type="InterPro" id="IPR013087">
    <property type="entry name" value="Znf_C2H2_type"/>
</dbReference>
<reference evidence="3" key="1">
    <citation type="submission" date="2020-03" db="EMBL/GenBank/DDBJ databases">
        <title>Draft Genome Sequence of Cylindrodendrum hubeiense.</title>
        <authorList>
            <person name="Buettner E."/>
            <person name="Kellner H."/>
        </authorList>
    </citation>
    <scope>NUCLEOTIDE SEQUENCE</scope>
    <source>
        <strain evidence="3">IHI 201604</strain>
    </source>
</reference>
<feature type="domain" description="WW" evidence="2">
    <location>
        <begin position="658"/>
        <end position="691"/>
    </location>
</feature>
<comment type="caution">
    <text evidence="3">The sequence shown here is derived from an EMBL/GenBank/DDBJ whole genome shotgun (WGS) entry which is preliminary data.</text>
</comment>
<dbReference type="Pfam" id="PF00397">
    <property type="entry name" value="WW"/>
    <property type="match status" value="2"/>
</dbReference>
<evidence type="ECO:0000313" key="3">
    <source>
        <dbReference type="EMBL" id="KAF7543166.1"/>
    </source>
</evidence>
<feature type="region of interest" description="Disordered" evidence="1">
    <location>
        <begin position="583"/>
        <end position="622"/>
    </location>
</feature>